<gene>
    <name evidence="2" type="ORF">BD410DRAFT_845910</name>
</gene>
<proteinExistence type="predicted"/>
<feature type="compositionally biased region" description="Low complexity" evidence="1">
    <location>
        <begin position="425"/>
        <end position="438"/>
    </location>
</feature>
<feature type="region of interest" description="Disordered" evidence="1">
    <location>
        <begin position="263"/>
        <end position="286"/>
    </location>
</feature>
<feature type="compositionally biased region" description="Basic and acidic residues" evidence="1">
    <location>
        <begin position="469"/>
        <end position="506"/>
    </location>
</feature>
<feature type="region of interest" description="Disordered" evidence="1">
    <location>
        <begin position="86"/>
        <end position="116"/>
    </location>
</feature>
<dbReference type="EMBL" id="ML170325">
    <property type="protein sequence ID" value="TDL14572.1"/>
    <property type="molecule type" value="Genomic_DNA"/>
</dbReference>
<dbReference type="Proteomes" id="UP000294933">
    <property type="component" value="Unassembled WGS sequence"/>
</dbReference>
<keyword evidence="3" id="KW-1185">Reference proteome</keyword>
<evidence type="ECO:0000313" key="2">
    <source>
        <dbReference type="EMBL" id="TDL14572.1"/>
    </source>
</evidence>
<evidence type="ECO:0000256" key="1">
    <source>
        <dbReference type="SAM" id="MobiDB-lite"/>
    </source>
</evidence>
<name>A0A4Y7PIA9_9AGAM</name>
<feature type="compositionally biased region" description="Pro residues" evidence="1">
    <location>
        <begin position="273"/>
        <end position="285"/>
    </location>
</feature>
<accession>A0A4Y7PIA9</accession>
<sequence>MLVRARLLLSGIRRRTCTLSFRQTVLSFANIIPVLSPTSLSLSLLSLIPRTPHAQRDDTAIPSTQSPLSPFPSGFSHSAGLLDGGGVSSTPIRKTSSSHSSVHDLEDRKPKVRVRLSSSPPELAELELGLTGICRRYWRRIRFSKRMSLESDEEQQKRCYDGGNERGNKRGRYGIIGGTSLDGVNFDWLRLGLAPSLSASISPAPSLGGLGTQQHPPCNLASRAKVRIVDANPNGLPALSFSCDPGSPDPDLAALLSSHNVPPIASSSSDLPSPLPPTLTSPSPSPLAFRIVTRRAVEDGEARTGVGATSPSRRTSRSRRRSYLAMLSSPHTASVSASASTTKLSVRSTLHPRVIATALERWGSSLWWTGSGKGSRSPVLAEVHGLGNGNGITRSASTFPSTNNLGKSDVLFGLCCSSNTLSVSATAAESPSASPETTGSSALGGPRAATESGRGKRKGVPTTRSSVHHPSDSRTDRDRERDRARERQDGDRGNEVRVFPKRDCPRPRLSIPRLGLGRGINTRRYYEPSGLVLGQRKSSPPPNYLITRGKAARLVLHHHQHRDSALPPPTERARLLIFLSKCPNGEVSSNAFPLGVSSADISLSRTVLGHS</sequence>
<dbReference type="AlphaFoldDB" id="A0A4Y7PIA9"/>
<protein>
    <submittedName>
        <fullName evidence="2">Uncharacterized protein</fullName>
    </submittedName>
</protein>
<organism evidence="2 3">
    <name type="scientific">Rickenella mellea</name>
    <dbReference type="NCBI Taxonomy" id="50990"/>
    <lineage>
        <taxon>Eukaryota</taxon>
        <taxon>Fungi</taxon>
        <taxon>Dikarya</taxon>
        <taxon>Basidiomycota</taxon>
        <taxon>Agaricomycotina</taxon>
        <taxon>Agaricomycetes</taxon>
        <taxon>Hymenochaetales</taxon>
        <taxon>Rickenellaceae</taxon>
        <taxon>Rickenella</taxon>
    </lineage>
</organism>
<feature type="compositionally biased region" description="Polar residues" evidence="1">
    <location>
        <begin position="88"/>
        <end position="100"/>
    </location>
</feature>
<reference evidence="2 3" key="1">
    <citation type="submission" date="2018-06" db="EMBL/GenBank/DDBJ databases">
        <title>A transcriptomic atlas of mushroom development highlights an independent origin of complex multicellularity.</title>
        <authorList>
            <consortium name="DOE Joint Genome Institute"/>
            <person name="Krizsan K."/>
            <person name="Almasi E."/>
            <person name="Merenyi Z."/>
            <person name="Sahu N."/>
            <person name="Viragh M."/>
            <person name="Koszo T."/>
            <person name="Mondo S."/>
            <person name="Kiss B."/>
            <person name="Balint B."/>
            <person name="Kues U."/>
            <person name="Barry K."/>
            <person name="Hegedus J.C."/>
            <person name="Henrissat B."/>
            <person name="Johnson J."/>
            <person name="Lipzen A."/>
            <person name="Ohm R."/>
            <person name="Nagy I."/>
            <person name="Pangilinan J."/>
            <person name="Yan J."/>
            <person name="Xiong Y."/>
            <person name="Grigoriev I.V."/>
            <person name="Hibbett D.S."/>
            <person name="Nagy L.G."/>
        </authorList>
    </citation>
    <scope>NUCLEOTIDE SEQUENCE [LARGE SCALE GENOMIC DNA]</scope>
    <source>
        <strain evidence="2 3">SZMC22713</strain>
    </source>
</reference>
<feature type="region of interest" description="Disordered" evidence="1">
    <location>
        <begin position="299"/>
        <end position="322"/>
    </location>
</feature>
<evidence type="ECO:0000313" key="3">
    <source>
        <dbReference type="Proteomes" id="UP000294933"/>
    </source>
</evidence>
<feature type="region of interest" description="Disordered" evidence="1">
    <location>
        <begin position="425"/>
        <end position="510"/>
    </location>
</feature>
<dbReference type="VEuPathDB" id="FungiDB:BD410DRAFT_845910"/>